<protein>
    <submittedName>
        <fullName evidence="1">19261_t:CDS:1</fullName>
    </submittedName>
</protein>
<feature type="non-terminal residue" evidence="1">
    <location>
        <position position="125"/>
    </location>
</feature>
<evidence type="ECO:0000313" key="1">
    <source>
        <dbReference type="EMBL" id="CAG8849329.1"/>
    </source>
</evidence>
<organism evidence="1 2">
    <name type="scientific">Gigaspora margarita</name>
    <dbReference type="NCBI Taxonomy" id="4874"/>
    <lineage>
        <taxon>Eukaryota</taxon>
        <taxon>Fungi</taxon>
        <taxon>Fungi incertae sedis</taxon>
        <taxon>Mucoromycota</taxon>
        <taxon>Glomeromycotina</taxon>
        <taxon>Glomeromycetes</taxon>
        <taxon>Diversisporales</taxon>
        <taxon>Gigasporaceae</taxon>
        <taxon>Gigaspora</taxon>
    </lineage>
</organism>
<reference evidence="1 2" key="1">
    <citation type="submission" date="2021-06" db="EMBL/GenBank/DDBJ databases">
        <authorList>
            <person name="Kallberg Y."/>
            <person name="Tangrot J."/>
            <person name="Rosling A."/>
        </authorList>
    </citation>
    <scope>NUCLEOTIDE SEQUENCE [LARGE SCALE GENOMIC DNA]</scope>
    <source>
        <strain evidence="1 2">120-4 pot B 10/14</strain>
    </source>
</reference>
<proteinExistence type="predicted"/>
<accession>A0ABN7X6K6</accession>
<dbReference type="Proteomes" id="UP000789901">
    <property type="component" value="Unassembled WGS sequence"/>
</dbReference>
<keyword evidence="2" id="KW-1185">Reference proteome</keyword>
<dbReference type="EMBL" id="CAJVQB010095729">
    <property type="protein sequence ID" value="CAG8849329.1"/>
    <property type="molecule type" value="Genomic_DNA"/>
</dbReference>
<sequence length="125" mass="13799">VTCAEIQELLVITGSDHELPVPCLRLKGIHSGKESDQSIQSAYSTSQWKLNLMASENGKNTKRCSGRTIAKAAIALEKLIREVKQNRISTKCLPVEALKGKLMTKSERAKSAEIKGFVQRCVEMI</sequence>
<feature type="non-terminal residue" evidence="1">
    <location>
        <position position="1"/>
    </location>
</feature>
<gene>
    <name evidence="1" type="ORF">GMARGA_LOCUS39653</name>
</gene>
<evidence type="ECO:0000313" key="2">
    <source>
        <dbReference type="Proteomes" id="UP000789901"/>
    </source>
</evidence>
<comment type="caution">
    <text evidence="1">The sequence shown here is derived from an EMBL/GenBank/DDBJ whole genome shotgun (WGS) entry which is preliminary data.</text>
</comment>
<name>A0ABN7X6K6_GIGMA</name>